<protein>
    <submittedName>
        <fullName evidence="3">Type I restriction endonuclease subunit R</fullName>
    </submittedName>
</protein>
<gene>
    <name evidence="1" type="ORF">HPLM_LOCUS9016</name>
</gene>
<evidence type="ECO:0000313" key="2">
    <source>
        <dbReference type="Proteomes" id="UP000268014"/>
    </source>
</evidence>
<reference evidence="1 2" key="2">
    <citation type="submission" date="2018-11" db="EMBL/GenBank/DDBJ databases">
        <authorList>
            <consortium name="Pathogen Informatics"/>
        </authorList>
    </citation>
    <scope>NUCLEOTIDE SEQUENCE [LARGE SCALE GENOMIC DNA]</scope>
    <source>
        <strain evidence="1 2">MHpl1</strain>
    </source>
</reference>
<organism evidence="3">
    <name type="scientific">Haemonchus placei</name>
    <name type="common">Barber's pole worm</name>
    <dbReference type="NCBI Taxonomy" id="6290"/>
    <lineage>
        <taxon>Eukaryota</taxon>
        <taxon>Metazoa</taxon>
        <taxon>Ecdysozoa</taxon>
        <taxon>Nematoda</taxon>
        <taxon>Chromadorea</taxon>
        <taxon>Rhabditida</taxon>
        <taxon>Rhabditina</taxon>
        <taxon>Rhabditomorpha</taxon>
        <taxon>Strongyloidea</taxon>
        <taxon>Trichostrongylidae</taxon>
        <taxon>Haemonchus</taxon>
    </lineage>
</organism>
<proteinExistence type="predicted"/>
<evidence type="ECO:0000313" key="1">
    <source>
        <dbReference type="EMBL" id="VDO36383.1"/>
    </source>
</evidence>
<accession>A0A0N4WEF9</accession>
<reference evidence="3" key="1">
    <citation type="submission" date="2017-02" db="UniProtKB">
        <authorList>
            <consortium name="WormBaseParasite"/>
        </authorList>
    </citation>
    <scope>IDENTIFICATION</scope>
</reference>
<evidence type="ECO:0000313" key="3">
    <source>
        <dbReference type="WBParaSite" id="HPLM_0000902401-mRNA-1"/>
    </source>
</evidence>
<dbReference type="Proteomes" id="UP000268014">
    <property type="component" value="Unassembled WGS sequence"/>
</dbReference>
<keyword evidence="2" id="KW-1185">Reference proteome</keyword>
<dbReference type="EMBL" id="UZAF01016978">
    <property type="protein sequence ID" value="VDO36383.1"/>
    <property type="molecule type" value="Genomic_DNA"/>
</dbReference>
<sequence length="68" mass="7962">MSDFRIKEFDGAYWFLGYLICHELDLRPITSCELTLAAESWLIANSLEVQKADQVVPYVYFTLRLEQT</sequence>
<dbReference type="AlphaFoldDB" id="A0A0N4WEF9"/>
<dbReference type="WBParaSite" id="HPLM_0000902401-mRNA-1">
    <property type="protein sequence ID" value="HPLM_0000902401-mRNA-1"/>
    <property type="gene ID" value="HPLM_0000902401"/>
</dbReference>
<name>A0A0N4WEF9_HAEPC</name>